<feature type="compositionally biased region" description="Basic and acidic residues" evidence="2">
    <location>
        <begin position="426"/>
        <end position="444"/>
    </location>
</feature>
<evidence type="ECO:0000259" key="5">
    <source>
        <dbReference type="Pfam" id="PF02872"/>
    </source>
</evidence>
<dbReference type="Gene3D" id="3.60.21.10">
    <property type="match status" value="1"/>
</dbReference>
<dbReference type="Pfam" id="PF02872">
    <property type="entry name" value="5_nucleotid_C"/>
    <property type="match status" value="1"/>
</dbReference>
<feature type="region of interest" description="Disordered" evidence="2">
    <location>
        <begin position="419"/>
        <end position="444"/>
    </location>
</feature>
<evidence type="ECO:0000256" key="2">
    <source>
        <dbReference type="SAM" id="MobiDB-lite"/>
    </source>
</evidence>
<reference evidence="8" key="1">
    <citation type="journal article" date="2019" name="Int. J. Syst. Evol. Microbiol.">
        <title>The Global Catalogue of Microorganisms (GCM) 10K type strain sequencing project: providing services to taxonomists for standard genome sequencing and annotation.</title>
        <authorList>
            <consortium name="The Broad Institute Genomics Platform"/>
            <consortium name="The Broad Institute Genome Sequencing Center for Infectious Disease"/>
            <person name="Wu L."/>
            <person name="Ma J."/>
        </authorList>
    </citation>
    <scope>NUCLEOTIDE SEQUENCE [LARGE SCALE GENOMIC DNA]</scope>
    <source>
        <strain evidence="8">TISTR 2241</strain>
    </source>
</reference>
<protein>
    <submittedName>
        <fullName evidence="7">5'-nucleotidase C-terminal domain-containing protein</fullName>
    </submittedName>
</protein>
<evidence type="ECO:0000259" key="4">
    <source>
        <dbReference type="Pfam" id="PF00149"/>
    </source>
</evidence>
<name>A0ABW5PP84_9BACI</name>
<feature type="domain" description="5'-Nucleotidase C-terminal" evidence="5">
    <location>
        <begin position="1052"/>
        <end position="1183"/>
    </location>
</feature>
<organism evidence="7 8">
    <name type="scientific">Terrilactibacillus laevilacticus</name>
    <dbReference type="NCBI Taxonomy" id="1380157"/>
    <lineage>
        <taxon>Bacteria</taxon>
        <taxon>Bacillati</taxon>
        <taxon>Bacillota</taxon>
        <taxon>Bacilli</taxon>
        <taxon>Bacillales</taxon>
        <taxon>Bacillaceae</taxon>
        <taxon>Terrilactibacillus</taxon>
    </lineage>
</organism>
<feature type="region of interest" description="Disordered" evidence="2">
    <location>
        <begin position="148"/>
        <end position="167"/>
    </location>
</feature>
<dbReference type="InterPro" id="IPR008334">
    <property type="entry name" value="5'-Nucleotdase_C"/>
</dbReference>
<dbReference type="SUPFAM" id="SSF56300">
    <property type="entry name" value="Metallo-dependent phosphatases"/>
    <property type="match status" value="1"/>
</dbReference>
<dbReference type="InterPro" id="IPR004843">
    <property type="entry name" value="Calcineurin-like_PHP"/>
</dbReference>
<proteinExistence type="predicted"/>
<evidence type="ECO:0000256" key="3">
    <source>
        <dbReference type="SAM" id="SignalP"/>
    </source>
</evidence>
<feature type="domain" description="Endonuclease YhcR N-terminal" evidence="6">
    <location>
        <begin position="39"/>
        <end position="147"/>
    </location>
</feature>
<dbReference type="Gene3D" id="3.90.780.10">
    <property type="entry name" value="5'-Nucleotidase, C-terminal domain"/>
    <property type="match status" value="1"/>
</dbReference>
<comment type="caution">
    <text evidence="7">The sequence shown here is derived from an EMBL/GenBank/DDBJ whole genome shotgun (WGS) entry which is preliminary data.</text>
</comment>
<feature type="domain" description="Calcineurin-like phosphoesterase" evidence="4">
    <location>
        <begin position="730"/>
        <end position="967"/>
    </location>
</feature>
<dbReference type="InterPro" id="IPR045939">
    <property type="entry name" value="YhcR_N"/>
</dbReference>
<dbReference type="InterPro" id="IPR029052">
    <property type="entry name" value="Metallo-depent_PP-like"/>
</dbReference>
<keyword evidence="1 3" id="KW-0732">Signal</keyword>
<evidence type="ECO:0000313" key="8">
    <source>
        <dbReference type="Proteomes" id="UP001597458"/>
    </source>
</evidence>
<dbReference type="InterPro" id="IPR006179">
    <property type="entry name" value="5_nucleotidase/apyrase"/>
</dbReference>
<feature type="chain" id="PRO_5047187868" evidence="3">
    <location>
        <begin position="24"/>
        <end position="1589"/>
    </location>
</feature>
<feature type="region of interest" description="Disordered" evidence="2">
    <location>
        <begin position="472"/>
        <end position="506"/>
    </location>
</feature>
<dbReference type="SUPFAM" id="SSF52317">
    <property type="entry name" value="Class I glutamine amidotransferase-like"/>
    <property type="match status" value="1"/>
</dbReference>
<dbReference type="Proteomes" id="UP001597458">
    <property type="component" value="Unassembled WGS sequence"/>
</dbReference>
<accession>A0ABW5PP84</accession>
<dbReference type="PRINTS" id="PR01607">
    <property type="entry name" value="APYRASEFAMLY"/>
</dbReference>
<dbReference type="SUPFAM" id="SSF55816">
    <property type="entry name" value="5'-nucleotidase (syn. UDP-sugar hydrolase), C-terminal domain"/>
    <property type="match status" value="1"/>
</dbReference>
<dbReference type="PANTHER" id="PTHR11575">
    <property type="entry name" value="5'-NUCLEOTIDASE-RELATED"/>
    <property type="match status" value="1"/>
</dbReference>
<feature type="signal peptide" evidence="3">
    <location>
        <begin position="1"/>
        <end position="23"/>
    </location>
</feature>
<dbReference type="InterPro" id="IPR036907">
    <property type="entry name" value="5'-Nucleotdase_C_sf"/>
</dbReference>
<dbReference type="InterPro" id="IPR029062">
    <property type="entry name" value="Class_I_gatase-like"/>
</dbReference>
<gene>
    <name evidence="7" type="ORF">ACFSTF_05005</name>
</gene>
<dbReference type="Gene3D" id="3.40.50.880">
    <property type="match status" value="1"/>
</dbReference>
<dbReference type="CDD" id="cd04486">
    <property type="entry name" value="YhcR_OBF_like"/>
    <property type="match status" value="1"/>
</dbReference>
<dbReference type="Pfam" id="PF00149">
    <property type="entry name" value="Metallophos"/>
    <property type="match status" value="1"/>
</dbReference>
<dbReference type="SUPFAM" id="SSF101756">
    <property type="entry name" value="Hypothetical protein YgiW"/>
    <property type="match status" value="1"/>
</dbReference>
<dbReference type="PANTHER" id="PTHR11575:SF24">
    <property type="entry name" value="5'-NUCLEOTIDASE"/>
    <property type="match status" value="1"/>
</dbReference>
<sequence length="1589" mass="172415">MKRSILLKVFLALLLVFPFNLFNTGGNYQAEALTSDGSMTVTEALASYEINKENTDTVEGYIVGHATGSNTANFNAPFSNDFNFLIADSPTEHDKTRLIDVQIPSGDRNQFGLQSNPSIVGKEVKITGSFQDYNSFPGLKLVTEISFVDDSDNPPPQDPTSTDPLAGAGKKVLFDNTHGETSGAADWVINGGFSDFADALKADGFTVDQLDRSIPYDFGTEAITLDKLSQYDVFILGEANVPFKASEQQAMLDYVKNGGSIFFIADHYNSDRNLNRWDSGEVYNGYRRGAWGSPTKGMGTEEANSAAMKDVTSSDWLKNNFGVRFRTNAIGDITNGETVVSPSDSFGITQGVTTVEMHAGSTLSIINPDIAKGLIYLPENPSKWSSAVDEGVYNGGGIDEGAFAAISKVGKGKAAFIGDSSPAEDSTPKYLREDNGGKKTGFDGFSKEGQDKTYFVNTVEWLANQEDYTSFEGKIPLSQPTPLRDDENDPSLSTEPEHEPWTTPPSGYKWYDSSTFKPGSFGSEKEASTPTIPELTTIAKARQADEMSNVTVEGVITTKPGIWGSKGFYLQDQTGGVYVYQGTDNYHVGQKVRLTAQKSTYNGEIELSNIIQSADEGDGTVPSPSVVTTIDSSNQGQLVTLQKATVKNISKTDSYGTFEFDAVIGDTTTRVRVDSRGGMTYDDFIATYKEGSVLNITGLASIFKNTYQIKPRSAEDLIDAESSPVNVQLLGINDLHGKIDQHYSLDLNRDGSNDGIYGGMEYLASYIKEREKAIPNSLLVGVGDIIGGSPPLSALFQDEPTVDIMNAMGMDVSTIGNHEFDEGTTELLRMVNGGDYPKDNENRSYEGMNYPELAANVVYKDSGQPILPPYAIKTVGGEQIGFIGVTTKSTPDMVMPGGIQDIKFTDPVEAINQSVSELHKKGVHAIVVLAHSPATQGSDGSITGEAADLAKSVDDDVDVIFAAHNHAVDNGTVDNKLIVQASEYGKAFSDVDLTIDPVTDDIVKKSADIIFVDDSKDEPDPKVKSILDKYETQVAPKLNEVEGEASIPMEGGYATKGEKGDNALGNLVADSMKSAMNSDFALMNGGGIRDNLDKGNITWNDLFNILPFGNTLVKMDITGKDLQDILNAQLNTYYGPDFSVAGFKYTWDTNAGRTVDIYLPDGSKISNDKTYTLTVNNFMATATGAKYKAIGDAGKNLVQGPVDVDALVDFVKSFDKPLAYTSEGRISEVYVPRDPDPNTKVLSISDAKAQADNTKVTVEGVVTSTPGEFGNNKSFYLQDGTGAINVYQSLDPGLKIGDKVKITATKFTYNDETELKYMTASQVVDHVNLSPKVISNLSDGCLYQFVSLQNVKISKISVPDSYGNFAFDVVNGDQTTTVSIDGRTGIRYEEWTKNFHQGDYVTVSGIASGDRLKPRLMDDIIPAIQNNVLNVDVTEQTGDSASITLDADLITYAIKKKTIIKINKGDIIFKLPSSDLKTDQSLTIKISNRTDVTDSAVIGQVYNFTVTQGDQEVSKFKTPVEITYIVDASKIEKPDNISIYSYKDTNGKWKKVKGDYQNGKISTELSKTMTTAVREVHSKEVHSKKNHKK</sequence>
<dbReference type="InterPro" id="IPR036700">
    <property type="entry name" value="BOBF_sf"/>
</dbReference>
<keyword evidence="8" id="KW-1185">Reference proteome</keyword>
<dbReference type="Pfam" id="PF19886">
    <property type="entry name" value="DUF6359"/>
    <property type="match status" value="1"/>
</dbReference>
<dbReference type="EMBL" id="JBHUMR010000008">
    <property type="protein sequence ID" value="MFD2616666.1"/>
    <property type="molecule type" value="Genomic_DNA"/>
</dbReference>
<evidence type="ECO:0000256" key="1">
    <source>
        <dbReference type="ARBA" id="ARBA00022729"/>
    </source>
</evidence>
<evidence type="ECO:0000259" key="6">
    <source>
        <dbReference type="Pfam" id="PF19886"/>
    </source>
</evidence>
<evidence type="ECO:0000313" key="7">
    <source>
        <dbReference type="EMBL" id="MFD2616666.1"/>
    </source>
</evidence>
<dbReference type="RefSeq" id="WP_141189469.1">
    <property type="nucleotide sequence ID" value="NZ_JBHUMR010000008.1"/>
</dbReference>